<dbReference type="Gene3D" id="1.10.3480.10">
    <property type="entry name" value="TorD-like"/>
    <property type="match status" value="1"/>
</dbReference>
<gene>
    <name evidence="2" type="ORF">DENOEST_3313</name>
</gene>
<protein>
    <submittedName>
        <fullName evidence="2">Steroid C25 dehydrogenase-like delta-subunit</fullName>
    </submittedName>
</protein>
<evidence type="ECO:0000256" key="1">
    <source>
        <dbReference type="ARBA" id="ARBA00023186"/>
    </source>
</evidence>
<dbReference type="InterPro" id="IPR036411">
    <property type="entry name" value="TorD-like_sf"/>
</dbReference>
<evidence type="ECO:0000313" key="3">
    <source>
        <dbReference type="Proteomes" id="UP000515733"/>
    </source>
</evidence>
<dbReference type="PANTHER" id="PTHR34227">
    <property type="entry name" value="CHAPERONE PROTEIN YCDY"/>
    <property type="match status" value="1"/>
</dbReference>
<name>A0A6S6Y4V6_9PROT</name>
<dbReference type="Proteomes" id="UP000515733">
    <property type="component" value="Chromosome"/>
</dbReference>
<keyword evidence="3" id="KW-1185">Reference proteome</keyword>
<evidence type="ECO:0000313" key="2">
    <source>
        <dbReference type="EMBL" id="CAB1370467.1"/>
    </source>
</evidence>
<dbReference type="SUPFAM" id="SSF89155">
    <property type="entry name" value="TorD-like"/>
    <property type="match status" value="1"/>
</dbReference>
<dbReference type="PANTHER" id="PTHR34227:SF1">
    <property type="entry name" value="DIMETHYL SULFOXIDE REDUCTASE CHAPERONE-RELATED"/>
    <property type="match status" value="1"/>
</dbReference>
<dbReference type="InterPro" id="IPR020945">
    <property type="entry name" value="DMSO/NO3_reduct_chaperone"/>
</dbReference>
<accession>A0A6S6Y4V6</accession>
<dbReference type="Pfam" id="PF02613">
    <property type="entry name" value="Nitrate_red_del"/>
    <property type="match status" value="1"/>
</dbReference>
<dbReference type="RefSeq" id="WP_145771532.1">
    <property type="nucleotide sequence ID" value="NZ_LR778301.1"/>
</dbReference>
<dbReference type="AlphaFoldDB" id="A0A6S6Y4V6"/>
<organism evidence="2 3">
    <name type="scientific">Denitratisoma oestradiolicum</name>
    <dbReference type="NCBI Taxonomy" id="311182"/>
    <lineage>
        <taxon>Bacteria</taxon>
        <taxon>Pseudomonadati</taxon>
        <taxon>Pseudomonadota</taxon>
        <taxon>Betaproteobacteria</taxon>
        <taxon>Nitrosomonadales</taxon>
        <taxon>Sterolibacteriaceae</taxon>
        <taxon>Denitratisoma</taxon>
    </lineage>
</organism>
<dbReference type="KEGG" id="doe:DENOEST_3313"/>
<reference evidence="2 3" key="1">
    <citation type="submission" date="2020-03" db="EMBL/GenBank/DDBJ databases">
        <authorList>
            <consortium name="Genoscope - CEA"/>
            <person name="William W."/>
        </authorList>
    </citation>
    <scope>NUCLEOTIDE SEQUENCE [LARGE SCALE GENOMIC DNA]</scope>
    <source>
        <strain evidence="3">DSM 16959</strain>
    </source>
</reference>
<dbReference type="EMBL" id="LR778301">
    <property type="protein sequence ID" value="CAB1370467.1"/>
    <property type="molecule type" value="Genomic_DNA"/>
</dbReference>
<proteinExistence type="predicted"/>
<dbReference type="InterPro" id="IPR050289">
    <property type="entry name" value="TorD/DmsD_chaperones"/>
</dbReference>
<sequence>MNAQARSNLRCHAYGLLAALIDYPDNAFLPLVADGQAMRQCRQVLGELHPALDACIAWPDLADAGDGADALAVEYTRLFDVAGSSGPLCPLHGGGYRPDSRMQLLQELVRFYNHFGLTTEAAPARELPDHLATQLEFLHYLSQLESDCLAHGAGADDCHRARRDFLEHHLSPWLPQLAQRLAQHQALPFYRTLGELLAHFVHMEAEAQELPDIP</sequence>
<keyword evidence="1" id="KW-0143">Chaperone</keyword>
<dbReference type="OrthoDB" id="6358994at2"/>